<feature type="transmembrane region" description="Helical" evidence="1">
    <location>
        <begin position="12"/>
        <end position="33"/>
    </location>
</feature>
<proteinExistence type="predicted"/>
<protein>
    <submittedName>
        <fullName evidence="2">Uncharacterized protein</fullName>
    </submittedName>
</protein>
<gene>
    <name evidence="2" type="ORF">NTJ_02706</name>
</gene>
<accession>A0ABN7AEW0</accession>
<keyword evidence="3" id="KW-1185">Reference proteome</keyword>
<name>A0ABN7AEW0_9HEMI</name>
<reference evidence="2 3" key="1">
    <citation type="submission" date="2023-09" db="EMBL/GenBank/DDBJ databases">
        <title>Nesidiocoris tenuis whole genome shotgun sequence.</title>
        <authorList>
            <person name="Shibata T."/>
            <person name="Shimoda M."/>
            <person name="Kobayashi T."/>
            <person name="Uehara T."/>
        </authorList>
    </citation>
    <scope>NUCLEOTIDE SEQUENCE [LARGE SCALE GENOMIC DNA]</scope>
    <source>
        <strain evidence="2 3">Japan</strain>
    </source>
</reference>
<evidence type="ECO:0000313" key="3">
    <source>
        <dbReference type="Proteomes" id="UP001307889"/>
    </source>
</evidence>
<keyword evidence="1" id="KW-1133">Transmembrane helix</keyword>
<sequence length="68" mass="7747">MSRFDVNAPSSAFGALVAGDVLIFPFATARCVYRSFAFLFYLGADFPFHRCGFIKLHHFKGLQPEQWE</sequence>
<keyword evidence="1" id="KW-0472">Membrane</keyword>
<keyword evidence="1" id="KW-0812">Transmembrane</keyword>
<evidence type="ECO:0000256" key="1">
    <source>
        <dbReference type="SAM" id="Phobius"/>
    </source>
</evidence>
<organism evidence="2 3">
    <name type="scientific">Nesidiocoris tenuis</name>
    <dbReference type="NCBI Taxonomy" id="355587"/>
    <lineage>
        <taxon>Eukaryota</taxon>
        <taxon>Metazoa</taxon>
        <taxon>Ecdysozoa</taxon>
        <taxon>Arthropoda</taxon>
        <taxon>Hexapoda</taxon>
        <taxon>Insecta</taxon>
        <taxon>Pterygota</taxon>
        <taxon>Neoptera</taxon>
        <taxon>Paraneoptera</taxon>
        <taxon>Hemiptera</taxon>
        <taxon>Heteroptera</taxon>
        <taxon>Panheteroptera</taxon>
        <taxon>Cimicomorpha</taxon>
        <taxon>Miridae</taxon>
        <taxon>Dicyphina</taxon>
        <taxon>Nesidiocoris</taxon>
    </lineage>
</organism>
<evidence type="ECO:0000313" key="2">
    <source>
        <dbReference type="EMBL" id="BES89899.1"/>
    </source>
</evidence>
<dbReference type="EMBL" id="AP028910">
    <property type="protein sequence ID" value="BES89899.1"/>
    <property type="molecule type" value="Genomic_DNA"/>
</dbReference>
<dbReference type="Proteomes" id="UP001307889">
    <property type="component" value="Chromosome 2"/>
</dbReference>